<sequence>MKKLFNHFKFRFNQSFRLLNLNPRASLPALLIFGLLIVVKLPKDYYYPVLFFLFLLLFHLERKDIPFLKKVFVKSWQWVITLEAVCIYSVLLSGNINYTIEEAGVTGYLMIVLLAAVPPKTKPWLSLKWDFIPNDLFEWRSFLRKNTWMFLIGYIAVVLSSYQPLLLILAGTFVLDLISHIYEPHESKEMLEMYFKKYSLKQKLRRNSLFFNFLLLPVYCTYLILNPFESIYLIYYFVFMNLYFLLIITRKYRQYTHKEKSSYYNMAVFIEYSICSLTVIPALFILNNHLKVATQNIRTYVGD</sequence>
<feature type="transmembrane region" description="Helical" evidence="1">
    <location>
        <begin position="142"/>
        <end position="159"/>
    </location>
</feature>
<evidence type="ECO:0000256" key="1">
    <source>
        <dbReference type="SAM" id="Phobius"/>
    </source>
</evidence>
<gene>
    <name evidence="2" type="ORF">AOB46_21155</name>
</gene>
<organism evidence="2 3">
    <name type="scientific">Chryseobacterium indologenes</name>
    <name type="common">Flavobacterium indologenes</name>
    <dbReference type="NCBI Taxonomy" id="253"/>
    <lineage>
        <taxon>Bacteria</taxon>
        <taxon>Pseudomonadati</taxon>
        <taxon>Bacteroidota</taxon>
        <taxon>Flavobacteriia</taxon>
        <taxon>Flavobacteriales</taxon>
        <taxon>Weeksellaceae</taxon>
        <taxon>Chryseobacterium group</taxon>
        <taxon>Chryseobacterium</taxon>
    </lineage>
</organism>
<keyword evidence="1" id="KW-1133">Transmembrane helix</keyword>
<proteinExistence type="predicted"/>
<dbReference type="PATRIC" id="fig|253.9.peg.2638"/>
<comment type="caution">
    <text evidence="2">The sequence shown here is derived from an EMBL/GenBank/DDBJ whole genome shotgun (WGS) entry which is preliminary data.</text>
</comment>
<dbReference type="OrthoDB" id="1274135at2"/>
<dbReference type="AlphaFoldDB" id="A0A0N1KR41"/>
<feature type="transmembrane region" description="Helical" evidence="1">
    <location>
        <begin position="262"/>
        <end position="286"/>
    </location>
</feature>
<accession>A0A0N1KR41</accession>
<keyword evidence="1" id="KW-0472">Membrane</keyword>
<dbReference type="Proteomes" id="UP000037953">
    <property type="component" value="Unassembled WGS sequence"/>
</dbReference>
<feature type="transmembrane region" description="Helical" evidence="1">
    <location>
        <begin position="204"/>
        <end position="225"/>
    </location>
</feature>
<reference evidence="2 3" key="1">
    <citation type="journal article" date="2015" name="Genom Data">
        <title>Draft genome sequence of a multidrug-resistant Chryseobacterium indologenes isolate from Malaysia.</title>
        <authorList>
            <person name="Yu C.Y."/>
            <person name="Ang G.Y."/>
            <person name="Cheng H.J."/>
            <person name="Cheong Y.M."/>
            <person name="Yin W.F."/>
            <person name="Chan K.G."/>
        </authorList>
    </citation>
    <scope>NUCLEOTIDE SEQUENCE [LARGE SCALE GENOMIC DNA]</scope>
    <source>
        <strain evidence="2 3">CI_885</strain>
    </source>
</reference>
<reference evidence="3" key="2">
    <citation type="submission" date="2015-09" db="EMBL/GenBank/DDBJ databases">
        <title>Draft genome sequence of a multidrug-resistant Chryseobacterium indologenes isolate from Malaysia.</title>
        <authorList>
            <person name="Yu C.Y."/>
            <person name="Ang G.Y."/>
            <person name="Chan K.-G."/>
        </authorList>
    </citation>
    <scope>NUCLEOTIDE SEQUENCE [LARGE SCALE GENOMIC DNA]</scope>
    <source>
        <strain evidence="3">CI_885</strain>
    </source>
</reference>
<evidence type="ECO:0000313" key="2">
    <source>
        <dbReference type="EMBL" id="KPE49218.1"/>
    </source>
</evidence>
<feature type="transmembrane region" description="Helical" evidence="1">
    <location>
        <begin position="103"/>
        <end position="121"/>
    </location>
</feature>
<feature type="transmembrane region" description="Helical" evidence="1">
    <location>
        <begin position="231"/>
        <end position="250"/>
    </location>
</feature>
<evidence type="ECO:0000313" key="3">
    <source>
        <dbReference type="Proteomes" id="UP000037953"/>
    </source>
</evidence>
<keyword evidence="1" id="KW-0812">Transmembrane</keyword>
<feature type="transmembrane region" description="Helical" evidence="1">
    <location>
        <begin position="21"/>
        <end position="39"/>
    </location>
</feature>
<dbReference type="EMBL" id="LJOD01000021">
    <property type="protein sequence ID" value="KPE49218.1"/>
    <property type="molecule type" value="Genomic_DNA"/>
</dbReference>
<feature type="transmembrane region" description="Helical" evidence="1">
    <location>
        <begin position="72"/>
        <end position="91"/>
    </location>
</feature>
<evidence type="ECO:0008006" key="4">
    <source>
        <dbReference type="Google" id="ProtNLM"/>
    </source>
</evidence>
<dbReference type="RefSeq" id="WP_062703151.1">
    <property type="nucleotide sequence ID" value="NZ_LJOD01000021.1"/>
</dbReference>
<protein>
    <recommendedName>
        <fullName evidence="4">ABC transporter permease</fullName>
    </recommendedName>
</protein>
<name>A0A0N1KR41_CHRID</name>